<dbReference type="PROSITE" id="PS50043">
    <property type="entry name" value="HTH_LUXR_2"/>
    <property type="match status" value="1"/>
</dbReference>
<protein>
    <submittedName>
        <fullName evidence="3">Alpha/beta fold hydrolase</fullName>
    </submittedName>
</protein>
<reference evidence="3" key="1">
    <citation type="submission" date="2020-03" db="EMBL/GenBank/DDBJ databases">
        <title>Genome of Pelagibius litoralis DSM 21314T.</title>
        <authorList>
            <person name="Wang G."/>
        </authorList>
    </citation>
    <scope>NUCLEOTIDE SEQUENCE</scope>
    <source>
        <strain evidence="3">DSM 21314</strain>
    </source>
</reference>
<dbReference type="InterPro" id="IPR000073">
    <property type="entry name" value="AB_hydrolase_1"/>
</dbReference>
<proteinExistence type="predicted"/>
<dbReference type="GO" id="GO:0006355">
    <property type="term" value="P:regulation of DNA-templated transcription"/>
    <property type="evidence" value="ECO:0007669"/>
    <property type="project" value="InterPro"/>
</dbReference>
<evidence type="ECO:0000313" key="4">
    <source>
        <dbReference type="Proteomes" id="UP000761264"/>
    </source>
</evidence>
<accession>A0A967C590</accession>
<dbReference type="Proteomes" id="UP000761264">
    <property type="component" value="Unassembled WGS sequence"/>
</dbReference>
<evidence type="ECO:0000313" key="3">
    <source>
        <dbReference type="EMBL" id="NIA69145.1"/>
    </source>
</evidence>
<dbReference type="Pfam" id="PF00196">
    <property type="entry name" value="GerE"/>
    <property type="match status" value="1"/>
</dbReference>
<comment type="caution">
    <text evidence="3">The sequence shown here is derived from an EMBL/GenBank/DDBJ whole genome shotgun (WGS) entry which is preliminary data.</text>
</comment>
<evidence type="ECO:0000259" key="2">
    <source>
        <dbReference type="PROSITE" id="PS50043"/>
    </source>
</evidence>
<dbReference type="SUPFAM" id="SSF53474">
    <property type="entry name" value="alpha/beta-Hydrolases"/>
    <property type="match status" value="1"/>
</dbReference>
<dbReference type="InterPro" id="IPR036388">
    <property type="entry name" value="WH-like_DNA-bd_sf"/>
</dbReference>
<dbReference type="GO" id="GO:0016020">
    <property type="term" value="C:membrane"/>
    <property type="evidence" value="ECO:0007669"/>
    <property type="project" value="TreeGrafter"/>
</dbReference>
<dbReference type="PRINTS" id="PR00038">
    <property type="entry name" value="HTHLUXR"/>
</dbReference>
<evidence type="ECO:0000256" key="1">
    <source>
        <dbReference type="ARBA" id="ARBA00022801"/>
    </source>
</evidence>
<keyword evidence="1 3" id="KW-0378">Hydrolase</keyword>
<dbReference type="AlphaFoldDB" id="A0A967C590"/>
<dbReference type="PANTHER" id="PTHR43798">
    <property type="entry name" value="MONOACYLGLYCEROL LIPASE"/>
    <property type="match status" value="1"/>
</dbReference>
<dbReference type="InterPro" id="IPR016032">
    <property type="entry name" value="Sig_transdc_resp-reg_C-effctor"/>
</dbReference>
<sequence>MAQRIRFARSRDGTALGWASCGEGPPMVKTANCPTHLEMDPQSPVWSHWLRFFGDHFHFVRYDERGCGLSDREVDDLSFDRWVEDLEAVIDAAGIDGPMTLLGVSKGAATAIAFANKYPERVSRIIIYAGDAQGWAARGDLRGAQLYQSISDLVALGWGLENPVFRELITKRYIPNGNEEQIGWYNDLCLRTMSAAMVARLLKAREDVDVRALLGCVAVPALVMHSNMDEVIPFEEGRLLASGLPDAEFVELQSRNHIILQQEPAWIRFKEAVLDFMDRTPAAGGSETALARLSRREREVVGLIGEAKSNPEIASELGLSERTVRNHASNLFRKLGVKSRAEAILHLHGAVRR</sequence>
<organism evidence="3 4">
    <name type="scientific">Pelagibius litoralis</name>
    <dbReference type="NCBI Taxonomy" id="374515"/>
    <lineage>
        <taxon>Bacteria</taxon>
        <taxon>Pseudomonadati</taxon>
        <taxon>Pseudomonadota</taxon>
        <taxon>Alphaproteobacteria</taxon>
        <taxon>Rhodospirillales</taxon>
        <taxon>Rhodovibrionaceae</taxon>
        <taxon>Pelagibius</taxon>
    </lineage>
</organism>
<dbReference type="InterPro" id="IPR022742">
    <property type="entry name" value="Hydrolase_4"/>
</dbReference>
<feature type="domain" description="HTH luxR-type" evidence="2">
    <location>
        <begin position="286"/>
        <end position="351"/>
    </location>
</feature>
<dbReference type="SMART" id="SM00421">
    <property type="entry name" value="HTH_LUXR"/>
    <property type="match status" value="1"/>
</dbReference>
<dbReference type="PRINTS" id="PR00111">
    <property type="entry name" value="ABHYDROLASE"/>
</dbReference>
<dbReference type="SUPFAM" id="SSF46894">
    <property type="entry name" value="C-terminal effector domain of the bipartite response regulators"/>
    <property type="match status" value="1"/>
</dbReference>
<dbReference type="GO" id="GO:0016787">
    <property type="term" value="F:hydrolase activity"/>
    <property type="evidence" value="ECO:0007669"/>
    <property type="project" value="UniProtKB-KW"/>
</dbReference>
<dbReference type="PANTHER" id="PTHR43798:SF31">
    <property type="entry name" value="AB HYDROLASE SUPERFAMILY PROTEIN YCLE"/>
    <property type="match status" value="1"/>
</dbReference>
<dbReference type="InterPro" id="IPR029058">
    <property type="entry name" value="AB_hydrolase_fold"/>
</dbReference>
<name>A0A967C590_9PROT</name>
<gene>
    <name evidence="3" type="ORF">HBA54_11150</name>
</gene>
<dbReference type="InterPro" id="IPR050266">
    <property type="entry name" value="AB_hydrolase_sf"/>
</dbReference>
<dbReference type="InterPro" id="IPR000792">
    <property type="entry name" value="Tscrpt_reg_LuxR_C"/>
</dbReference>
<keyword evidence="4" id="KW-1185">Reference proteome</keyword>
<dbReference type="EMBL" id="JAAQPH010000007">
    <property type="protein sequence ID" value="NIA69145.1"/>
    <property type="molecule type" value="Genomic_DNA"/>
</dbReference>
<dbReference type="Gene3D" id="1.10.10.10">
    <property type="entry name" value="Winged helix-like DNA-binding domain superfamily/Winged helix DNA-binding domain"/>
    <property type="match status" value="1"/>
</dbReference>
<dbReference type="GO" id="GO:0003677">
    <property type="term" value="F:DNA binding"/>
    <property type="evidence" value="ECO:0007669"/>
    <property type="project" value="InterPro"/>
</dbReference>
<dbReference type="RefSeq" id="WP_167224432.1">
    <property type="nucleotide sequence ID" value="NZ_JAAQPH010000007.1"/>
</dbReference>
<dbReference type="Gene3D" id="3.40.50.1820">
    <property type="entry name" value="alpha/beta hydrolase"/>
    <property type="match status" value="1"/>
</dbReference>
<dbReference type="Pfam" id="PF12146">
    <property type="entry name" value="Hydrolase_4"/>
    <property type="match status" value="1"/>
</dbReference>
<dbReference type="CDD" id="cd06170">
    <property type="entry name" value="LuxR_C_like"/>
    <property type="match status" value="1"/>
</dbReference>